<evidence type="ECO:0000313" key="4">
    <source>
        <dbReference type="EMBL" id="MFC1421525.1"/>
    </source>
</evidence>
<dbReference type="Proteomes" id="UP001592531">
    <property type="component" value="Unassembled WGS sequence"/>
</dbReference>
<accession>A0ABV6W692</accession>
<name>A0ABV6W692_9ACTN</name>
<dbReference type="Pfam" id="PF07905">
    <property type="entry name" value="PucR"/>
    <property type="match status" value="1"/>
</dbReference>
<feature type="domain" description="Purine catabolism PurC-like" evidence="2">
    <location>
        <begin position="43"/>
        <end position="158"/>
    </location>
</feature>
<evidence type="ECO:0000313" key="5">
    <source>
        <dbReference type="Proteomes" id="UP001592531"/>
    </source>
</evidence>
<feature type="domain" description="PucR C-terminal helix-turn-helix" evidence="3">
    <location>
        <begin position="479"/>
        <end position="534"/>
    </location>
</feature>
<evidence type="ECO:0000256" key="1">
    <source>
        <dbReference type="SAM" id="MobiDB-lite"/>
    </source>
</evidence>
<feature type="compositionally biased region" description="Low complexity" evidence="1">
    <location>
        <begin position="8"/>
        <end position="32"/>
    </location>
</feature>
<reference evidence="4 5" key="1">
    <citation type="submission" date="2024-09" db="EMBL/GenBank/DDBJ databases">
        <authorList>
            <person name="Lee S.D."/>
        </authorList>
    </citation>
    <scope>NUCLEOTIDE SEQUENCE [LARGE SCALE GENOMIC DNA]</scope>
    <source>
        <strain evidence="4 5">N8-3</strain>
    </source>
</reference>
<dbReference type="InterPro" id="IPR051448">
    <property type="entry name" value="CdaR-like_regulators"/>
</dbReference>
<dbReference type="Gene3D" id="1.10.10.2840">
    <property type="entry name" value="PucR C-terminal helix-turn-helix domain"/>
    <property type="match status" value="1"/>
</dbReference>
<evidence type="ECO:0000259" key="3">
    <source>
        <dbReference type="Pfam" id="PF13556"/>
    </source>
</evidence>
<comment type="caution">
    <text evidence="4">The sequence shown here is derived from an EMBL/GenBank/DDBJ whole genome shotgun (WGS) entry which is preliminary data.</text>
</comment>
<feature type="region of interest" description="Disordered" evidence="1">
    <location>
        <begin position="1"/>
        <end position="32"/>
    </location>
</feature>
<dbReference type="InterPro" id="IPR012914">
    <property type="entry name" value="PucR_dom"/>
</dbReference>
<evidence type="ECO:0000259" key="2">
    <source>
        <dbReference type="Pfam" id="PF07905"/>
    </source>
</evidence>
<keyword evidence="5" id="KW-1185">Reference proteome</keyword>
<proteinExistence type="predicted"/>
<organism evidence="4 5">
    <name type="scientific">Streptacidiphilus cavernicola</name>
    <dbReference type="NCBI Taxonomy" id="3342716"/>
    <lineage>
        <taxon>Bacteria</taxon>
        <taxon>Bacillati</taxon>
        <taxon>Actinomycetota</taxon>
        <taxon>Actinomycetes</taxon>
        <taxon>Kitasatosporales</taxon>
        <taxon>Streptomycetaceae</taxon>
        <taxon>Streptacidiphilus</taxon>
    </lineage>
</organism>
<dbReference type="InterPro" id="IPR025736">
    <property type="entry name" value="PucR_C-HTH_dom"/>
</dbReference>
<sequence>MTVHSTTPNAAHGPAPSNAAPGNSNAAPGSAAPTAVTLSSLVGIPALHLTVLAGAEQLDRPVRWVHTSELDDPIPYLEGGELLLTTGLKLGRSREKQRSYVHRLADAGVAGLGFGVGLSYGEVPAALVEAAAERELPLIQVPQPTPFIALSKAVTAALAAEQYLAVTTSFEAQEELTRAALGKDGTGALVRRLAGRLGGWAALYDSSGAVVVAAPDWAARRANRLRPEVDRLRSRPAPSSAALQNAQKDQDYVVLQSLGADRRARGFLAVGTEDRLTPTERYVVNAAVALLTLTLERSRDLRRAEERMRTALLRLVLAGEIATAREVAGPLLGGLPEGQVRVLLAEGEPLSALGDLAEQSATRTGEPLLLAPEGERMVLLALDGGSVHTDCLAAVQDLDGLSLGISAPTTPEAAGAAFAQAERALAVALRSGRRSVDHDEVGTGSLLPLLADEAVLAFADALLRPLREHDRTSRGDLEASLHAWLSHHGQWDAAAVDLGVHRHTLRYRMRRVEELLGRSLDDTDVRMELWLALRTRGE</sequence>
<dbReference type="PANTHER" id="PTHR33744:SF1">
    <property type="entry name" value="DNA-BINDING TRANSCRIPTIONAL ACTIVATOR ADER"/>
    <property type="match status" value="1"/>
</dbReference>
<protein>
    <submittedName>
        <fullName evidence="4">PucR family transcriptional regulator</fullName>
    </submittedName>
</protein>
<dbReference type="RefSeq" id="WP_380544917.1">
    <property type="nucleotide sequence ID" value="NZ_JBHFAB010000044.1"/>
</dbReference>
<dbReference type="InterPro" id="IPR042070">
    <property type="entry name" value="PucR_C-HTH_sf"/>
</dbReference>
<dbReference type="EMBL" id="JBHFAB010000044">
    <property type="protein sequence ID" value="MFC1421525.1"/>
    <property type="molecule type" value="Genomic_DNA"/>
</dbReference>
<gene>
    <name evidence="4" type="ORF">ACEZDE_33510</name>
</gene>
<dbReference type="PANTHER" id="PTHR33744">
    <property type="entry name" value="CARBOHYDRATE DIACID REGULATOR"/>
    <property type="match status" value="1"/>
</dbReference>
<dbReference type="Pfam" id="PF13556">
    <property type="entry name" value="HTH_30"/>
    <property type="match status" value="1"/>
</dbReference>